<evidence type="ECO:0000256" key="3">
    <source>
        <dbReference type="ARBA" id="ARBA00023002"/>
    </source>
</evidence>
<dbReference type="PRINTS" id="PR00069">
    <property type="entry name" value="ALDKETRDTASE"/>
</dbReference>
<evidence type="ECO:0000256" key="1">
    <source>
        <dbReference type="ARBA" id="ARBA00007905"/>
    </source>
</evidence>
<dbReference type="InterPro" id="IPR018170">
    <property type="entry name" value="Aldo/ket_reductase_CS"/>
</dbReference>
<dbReference type="PANTHER" id="PTHR43827">
    <property type="entry name" value="2,5-DIKETO-D-GLUCONIC ACID REDUCTASE"/>
    <property type="match status" value="1"/>
</dbReference>
<protein>
    <recommendedName>
        <fullName evidence="4">NADP-dependent oxidoreductase domain-containing protein</fullName>
    </recommendedName>
</protein>
<dbReference type="SUPFAM" id="SSF51430">
    <property type="entry name" value="NAD(P)-linked oxidoreductase"/>
    <property type="match status" value="1"/>
</dbReference>
<gene>
    <name evidence="5" type="ORF">LTR09_011730</name>
</gene>
<name>A0AAJ0D5Z0_9PEZI</name>
<dbReference type="AlphaFoldDB" id="A0AAJ0D5Z0"/>
<feature type="domain" description="NADP-dependent oxidoreductase" evidence="4">
    <location>
        <begin position="97"/>
        <end position="392"/>
    </location>
</feature>
<evidence type="ECO:0000259" key="4">
    <source>
        <dbReference type="Pfam" id="PF00248"/>
    </source>
</evidence>
<dbReference type="EMBL" id="JAWDJX010000079">
    <property type="protein sequence ID" value="KAK3046799.1"/>
    <property type="molecule type" value="Genomic_DNA"/>
</dbReference>
<keyword evidence="6" id="KW-1185">Reference proteome</keyword>
<evidence type="ECO:0000256" key="2">
    <source>
        <dbReference type="ARBA" id="ARBA00022857"/>
    </source>
</evidence>
<evidence type="ECO:0000313" key="6">
    <source>
        <dbReference type="Proteomes" id="UP001271007"/>
    </source>
</evidence>
<keyword evidence="3" id="KW-0560">Oxidoreductase</keyword>
<evidence type="ECO:0000313" key="5">
    <source>
        <dbReference type="EMBL" id="KAK3046799.1"/>
    </source>
</evidence>
<accession>A0AAJ0D5Z0</accession>
<dbReference type="Gene3D" id="3.20.20.100">
    <property type="entry name" value="NADP-dependent oxidoreductase domain"/>
    <property type="match status" value="1"/>
</dbReference>
<dbReference type="CDD" id="cd19071">
    <property type="entry name" value="AKR_AKR1-5-like"/>
    <property type="match status" value="1"/>
</dbReference>
<sequence>MCRHTNKTHCCSKECCNRLVNKAKRKTIAEKELLLKQNDCRPKLGPQAWERVDAARTKELKKHRKWIIIISRDLTMSLPKSFPLKSSNGKSIQIPSVGFGTWASGETSWAKDSVLQALQAGYRHLDCAWMYGVDEAVGQAIRESGIPREEIFVTSKFWPHFGHPDNVGLCLDKILENMGLEYLDLYLAHWPVVWKPASRQALEKARSGPDTTREDKGQVYEGEKPVVEWEFCTENIATKSGKQGSFVPTWKAMQECVRKGKAKAVGVSNFSVTEIKELLPHSEDVPVACNQVECHPWLPQREMVEFAKQHGIIVTCYSPFAGQKADGSTLLKDEKVVALAENNGMDVGQLLQSWAVQRGTVPLGKSAAPKRIESNLDVRKLSDEDTKALDGLEIANGEGRTIDFTEAWGVPLFQN</sequence>
<dbReference type="Pfam" id="PF00248">
    <property type="entry name" value="Aldo_ket_red"/>
    <property type="match status" value="1"/>
</dbReference>
<dbReference type="InterPro" id="IPR036812">
    <property type="entry name" value="NAD(P)_OxRdtase_dom_sf"/>
</dbReference>
<dbReference type="InterPro" id="IPR023210">
    <property type="entry name" value="NADP_OxRdtase_dom"/>
</dbReference>
<dbReference type="GO" id="GO:0016616">
    <property type="term" value="F:oxidoreductase activity, acting on the CH-OH group of donors, NAD or NADP as acceptor"/>
    <property type="evidence" value="ECO:0007669"/>
    <property type="project" value="UniProtKB-ARBA"/>
</dbReference>
<dbReference type="Proteomes" id="UP001271007">
    <property type="component" value="Unassembled WGS sequence"/>
</dbReference>
<reference evidence="5" key="1">
    <citation type="submission" date="2023-04" db="EMBL/GenBank/DDBJ databases">
        <title>Black Yeasts Isolated from many extreme environments.</title>
        <authorList>
            <person name="Coleine C."/>
            <person name="Stajich J.E."/>
            <person name="Selbmann L."/>
        </authorList>
    </citation>
    <scope>NUCLEOTIDE SEQUENCE</scope>
    <source>
        <strain evidence="5">CCFEE 5312</strain>
    </source>
</reference>
<dbReference type="InterPro" id="IPR020471">
    <property type="entry name" value="AKR"/>
</dbReference>
<keyword evidence="2" id="KW-0521">NADP</keyword>
<proteinExistence type="inferred from homology"/>
<organism evidence="5 6">
    <name type="scientific">Extremus antarcticus</name>
    <dbReference type="NCBI Taxonomy" id="702011"/>
    <lineage>
        <taxon>Eukaryota</taxon>
        <taxon>Fungi</taxon>
        <taxon>Dikarya</taxon>
        <taxon>Ascomycota</taxon>
        <taxon>Pezizomycotina</taxon>
        <taxon>Dothideomycetes</taxon>
        <taxon>Dothideomycetidae</taxon>
        <taxon>Mycosphaerellales</taxon>
        <taxon>Extremaceae</taxon>
        <taxon>Extremus</taxon>
    </lineage>
</organism>
<dbReference type="PANTHER" id="PTHR43827:SF3">
    <property type="entry name" value="NADP-DEPENDENT OXIDOREDUCTASE DOMAIN-CONTAINING PROTEIN"/>
    <property type="match status" value="1"/>
</dbReference>
<dbReference type="PROSITE" id="PS00062">
    <property type="entry name" value="ALDOKETO_REDUCTASE_2"/>
    <property type="match status" value="1"/>
</dbReference>
<comment type="similarity">
    <text evidence="1">Belongs to the aldo/keto reductase family.</text>
</comment>
<comment type="caution">
    <text evidence="5">The sequence shown here is derived from an EMBL/GenBank/DDBJ whole genome shotgun (WGS) entry which is preliminary data.</text>
</comment>